<evidence type="ECO:0000313" key="3">
    <source>
        <dbReference type="Proteomes" id="UP000579812"/>
    </source>
</evidence>
<dbReference type="EMBL" id="JAAMOB010000018">
    <property type="protein sequence ID" value="KAF4101522.1"/>
    <property type="molecule type" value="Genomic_DNA"/>
</dbReference>
<evidence type="ECO:0008006" key="4">
    <source>
        <dbReference type="Google" id="ProtNLM"/>
    </source>
</evidence>
<feature type="region of interest" description="Disordered" evidence="1">
    <location>
        <begin position="227"/>
        <end position="257"/>
    </location>
</feature>
<feature type="compositionally biased region" description="Polar residues" evidence="1">
    <location>
        <begin position="239"/>
        <end position="252"/>
    </location>
</feature>
<proteinExistence type="predicted"/>
<organism evidence="2 3">
    <name type="scientific">Onychostoma macrolepis</name>
    <dbReference type="NCBI Taxonomy" id="369639"/>
    <lineage>
        <taxon>Eukaryota</taxon>
        <taxon>Metazoa</taxon>
        <taxon>Chordata</taxon>
        <taxon>Craniata</taxon>
        <taxon>Vertebrata</taxon>
        <taxon>Euteleostomi</taxon>
        <taxon>Actinopterygii</taxon>
        <taxon>Neopterygii</taxon>
        <taxon>Teleostei</taxon>
        <taxon>Ostariophysi</taxon>
        <taxon>Cypriniformes</taxon>
        <taxon>Cyprinidae</taxon>
        <taxon>Acrossocheilinae</taxon>
        <taxon>Onychostoma</taxon>
    </lineage>
</organism>
<sequence length="347" mass="38553">MASSGRPLADLLRDVADQLERTEVSRLFGPYARGGRRLTMRRSTAAPVQLHSYTHLFCCLDDKNVELVPNRCVKQRLAAAGLGEKRLTFQGIQTNPEEFREFLLAAYPKLRQGGGFELLKISGTTRSRELVLIPCPNDGYHVRYLKEPQTHIGHATIFIRPLQRNLNLDPICGPECSSELVGPVQKCVTCGEEFSFSSIKAHSDECMSTLTKTPSIYTRLLQSSVEVARESDPPLPQSEGRSVSTLTRPQENWENEPDPAKAAKMFKDNILNLHATGKPLSLAMDLRDRDPAIGDGVTRHFFATIMSKLQHGFDVSFALPDTKEVHVNIAIAFLIDCKIKLPLVSSG</sequence>
<dbReference type="Proteomes" id="UP000579812">
    <property type="component" value="Unassembled WGS sequence"/>
</dbReference>
<keyword evidence="3" id="KW-1185">Reference proteome</keyword>
<gene>
    <name evidence="2" type="ORF">G5714_017954</name>
</gene>
<accession>A0A7J6C6R8</accession>
<name>A0A7J6C6R8_9TELE</name>
<evidence type="ECO:0000313" key="2">
    <source>
        <dbReference type="EMBL" id="KAF4101522.1"/>
    </source>
</evidence>
<reference evidence="2 3" key="1">
    <citation type="submission" date="2020-04" db="EMBL/GenBank/DDBJ databases">
        <title>Chromosome-level genome assembly of a cyprinid fish Onychostoma macrolepis by integration of Nanopore Sequencing, Bionano and Hi-C technology.</title>
        <authorList>
            <person name="Wang D."/>
        </authorList>
    </citation>
    <scope>NUCLEOTIDE SEQUENCE [LARGE SCALE GENOMIC DNA]</scope>
    <source>
        <strain evidence="2">SWU-2019</strain>
        <tissue evidence="2">Muscle</tissue>
    </source>
</reference>
<dbReference type="AlphaFoldDB" id="A0A7J6C6R8"/>
<comment type="caution">
    <text evidence="2">The sequence shown here is derived from an EMBL/GenBank/DDBJ whole genome shotgun (WGS) entry which is preliminary data.</text>
</comment>
<evidence type="ECO:0000256" key="1">
    <source>
        <dbReference type="SAM" id="MobiDB-lite"/>
    </source>
</evidence>
<protein>
    <recommendedName>
        <fullName evidence="4">HECT domain-containing protein</fullName>
    </recommendedName>
</protein>